<evidence type="ECO:0000313" key="2">
    <source>
        <dbReference type="Proteomes" id="UP000821845"/>
    </source>
</evidence>
<dbReference type="Proteomes" id="UP000821845">
    <property type="component" value="Chromosome 7"/>
</dbReference>
<accession>A0ACB7S0A1</accession>
<evidence type="ECO:0000313" key="1">
    <source>
        <dbReference type="EMBL" id="KAH6926199.1"/>
    </source>
</evidence>
<gene>
    <name evidence="1" type="ORF">HPB50_015811</name>
</gene>
<reference evidence="1" key="1">
    <citation type="submission" date="2020-05" db="EMBL/GenBank/DDBJ databases">
        <title>Large-scale comparative analyses of tick genomes elucidate their genetic diversity and vector capacities.</title>
        <authorList>
            <person name="Jia N."/>
            <person name="Wang J."/>
            <person name="Shi W."/>
            <person name="Du L."/>
            <person name="Sun Y."/>
            <person name="Zhan W."/>
            <person name="Jiang J."/>
            <person name="Wang Q."/>
            <person name="Zhang B."/>
            <person name="Ji P."/>
            <person name="Sakyi L.B."/>
            <person name="Cui X."/>
            <person name="Yuan T."/>
            <person name="Jiang B."/>
            <person name="Yang W."/>
            <person name="Lam T.T.-Y."/>
            <person name="Chang Q."/>
            <person name="Ding S."/>
            <person name="Wang X."/>
            <person name="Zhu J."/>
            <person name="Ruan X."/>
            <person name="Zhao L."/>
            <person name="Wei J."/>
            <person name="Que T."/>
            <person name="Du C."/>
            <person name="Cheng J."/>
            <person name="Dai P."/>
            <person name="Han X."/>
            <person name="Huang E."/>
            <person name="Gao Y."/>
            <person name="Liu J."/>
            <person name="Shao H."/>
            <person name="Ye R."/>
            <person name="Li L."/>
            <person name="Wei W."/>
            <person name="Wang X."/>
            <person name="Wang C."/>
            <person name="Yang T."/>
            <person name="Huo Q."/>
            <person name="Li W."/>
            <person name="Guo W."/>
            <person name="Chen H."/>
            <person name="Zhou L."/>
            <person name="Ni X."/>
            <person name="Tian J."/>
            <person name="Zhou Y."/>
            <person name="Sheng Y."/>
            <person name="Liu T."/>
            <person name="Pan Y."/>
            <person name="Xia L."/>
            <person name="Li J."/>
            <person name="Zhao F."/>
            <person name="Cao W."/>
        </authorList>
    </citation>
    <scope>NUCLEOTIDE SEQUENCE</scope>
    <source>
        <strain evidence="1">Hyas-2018</strain>
    </source>
</reference>
<organism evidence="1 2">
    <name type="scientific">Hyalomma asiaticum</name>
    <name type="common">Tick</name>
    <dbReference type="NCBI Taxonomy" id="266040"/>
    <lineage>
        <taxon>Eukaryota</taxon>
        <taxon>Metazoa</taxon>
        <taxon>Ecdysozoa</taxon>
        <taxon>Arthropoda</taxon>
        <taxon>Chelicerata</taxon>
        <taxon>Arachnida</taxon>
        <taxon>Acari</taxon>
        <taxon>Parasitiformes</taxon>
        <taxon>Ixodida</taxon>
        <taxon>Ixodoidea</taxon>
        <taxon>Ixodidae</taxon>
        <taxon>Hyalomminae</taxon>
        <taxon>Hyalomma</taxon>
    </lineage>
</organism>
<sequence>MTSPLYQHIDGFCIPRAFCENNFRSALEYNPRDGDVFIVTYPKCGTTWTQYIVCNILTRGNPPSDMNDYDLMTPFLDARGAAAVENRRRQGPIVTHLPCSVLGPMSCAKYIYIARNPYDCAVSYYYFLKGFTPDAFPDFDKFLSMFLSGNAPYGDYFDHLLPWYGHREDANVLVTTYENLKRDSRPQLLRIADFLGKEHGKALREDEALLRRILDSCRIEKMKAFIKKNPVDRFQPHKPEGSTGKEEFKNVAPSGTVTGGLDSPEVSNFLRKGIVGDWKNHFTNEQIRKTKAWISEKTAGSDVMRLWQAMGLP</sequence>
<keyword evidence="2" id="KW-1185">Reference proteome</keyword>
<protein>
    <submittedName>
        <fullName evidence="1">Uncharacterized protein</fullName>
    </submittedName>
</protein>
<dbReference type="EMBL" id="CM023487">
    <property type="protein sequence ID" value="KAH6926199.1"/>
    <property type="molecule type" value="Genomic_DNA"/>
</dbReference>
<name>A0ACB7S0A1_HYAAI</name>
<comment type="caution">
    <text evidence="1">The sequence shown here is derived from an EMBL/GenBank/DDBJ whole genome shotgun (WGS) entry which is preliminary data.</text>
</comment>
<proteinExistence type="predicted"/>